<reference evidence="1 2" key="1">
    <citation type="submission" date="2016-10" db="EMBL/GenBank/DDBJ databases">
        <authorList>
            <person name="de Groot N.N."/>
        </authorList>
    </citation>
    <scope>NUCLEOTIDE SEQUENCE [LARGE SCALE GENOMIC DNA]</scope>
    <source>
        <strain evidence="1 2">DSM 43357</strain>
    </source>
</reference>
<protein>
    <recommendedName>
        <fullName evidence="3">Nitroreductase family protein</fullName>
    </recommendedName>
</protein>
<keyword evidence="2" id="KW-1185">Reference proteome</keyword>
<dbReference type="InterPro" id="IPR000415">
    <property type="entry name" value="Nitroreductase-like"/>
</dbReference>
<dbReference type="EMBL" id="FOBF01000028">
    <property type="protein sequence ID" value="SEN53138.1"/>
    <property type="molecule type" value="Genomic_DNA"/>
</dbReference>
<sequence>MESVQDANPDEPGVSVRALTRRKVLRGVGAGALGVAVAGTGALSYRAYDTKALGGDGGAAYEAWRQWRDDEGPRGVVAAAVLAASPHNTQPWTFHLDGDRIEVHADPARQMRNVDPFGRELRIGLGCAVENMVLAARARGFDPRVALQPDPAQPLLAARIELPAGPRNVSALYEAIGHRHSNRGPYQDKPVLPGVLADLAALAEDPVPAVSWITARADRDALGTLMIDAAQAVVDDEEQSRDGFAWFRSSAGAIDAHRDGLTLDGQGLNPLMTVVAKLLPASSRQSGDAFWLDQTRTVHTRTAAAYGLVLVPDPRDPVRQLQGGRLLQRIHLAVTARGLALQHMNQITERIDRDVSQGRDPVLASRLAAFVREPGVQVLSAFRIGHPERQARLSPRRLPSEVLR</sequence>
<dbReference type="AlphaFoldDB" id="A0A1H8HC65"/>
<gene>
    <name evidence="1" type="ORF">SAMN05660976_07773</name>
</gene>
<dbReference type="InterPro" id="IPR006311">
    <property type="entry name" value="TAT_signal"/>
</dbReference>
<evidence type="ECO:0008006" key="3">
    <source>
        <dbReference type="Google" id="ProtNLM"/>
    </source>
</evidence>
<proteinExistence type="predicted"/>
<dbReference type="RefSeq" id="WP_218154202.1">
    <property type="nucleotide sequence ID" value="NZ_FOBF01000028.1"/>
</dbReference>
<accession>A0A1H8HC65</accession>
<dbReference type="NCBIfam" id="NF047509">
    <property type="entry name" value="Rv3131_FMN_oxido"/>
    <property type="match status" value="1"/>
</dbReference>
<dbReference type="PROSITE" id="PS51318">
    <property type="entry name" value="TAT"/>
    <property type="match status" value="1"/>
</dbReference>
<dbReference type="Proteomes" id="UP000198953">
    <property type="component" value="Unassembled WGS sequence"/>
</dbReference>
<organism evidence="1 2">
    <name type="scientific">Nonomuraea pusilla</name>
    <dbReference type="NCBI Taxonomy" id="46177"/>
    <lineage>
        <taxon>Bacteria</taxon>
        <taxon>Bacillati</taxon>
        <taxon>Actinomycetota</taxon>
        <taxon>Actinomycetes</taxon>
        <taxon>Streptosporangiales</taxon>
        <taxon>Streptosporangiaceae</taxon>
        <taxon>Nonomuraea</taxon>
    </lineage>
</organism>
<dbReference type="STRING" id="46177.SAMN05660976_07773"/>
<name>A0A1H8HC65_9ACTN</name>
<dbReference type="GO" id="GO:0016491">
    <property type="term" value="F:oxidoreductase activity"/>
    <property type="evidence" value="ECO:0007669"/>
    <property type="project" value="InterPro"/>
</dbReference>
<evidence type="ECO:0000313" key="1">
    <source>
        <dbReference type="EMBL" id="SEN53138.1"/>
    </source>
</evidence>
<dbReference type="SUPFAM" id="SSF55469">
    <property type="entry name" value="FMN-dependent nitroreductase-like"/>
    <property type="match status" value="2"/>
</dbReference>
<dbReference type="Gene3D" id="3.40.109.10">
    <property type="entry name" value="NADH Oxidase"/>
    <property type="match status" value="1"/>
</dbReference>
<evidence type="ECO:0000313" key="2">
    <source>
        <dbReference type="Proteomes" id="UP000198953"/>
    </source>
</evidence>